<gene>
    <name evidence="10" type="ORF">FocTR4_00015838</name>
</gene>
<dbReference type="Pfam" id="PF13561">
    <property type="entry name" value="adh_short_C2"/>
    <property type="match status" value="1"/>
</dbReference>
<dbReference type="SMART" id="SM00906">
    <property type="entry name" value="Fungal_trans"/>
    <property type="match status" value="1"/>
</dbReference>
<protein>
    <recommendedName>
        <fullName evidence="9">Zn(2)-C6 fungal-type domain-containing protein</fullName>
    </recommendedName>
</protein>
<evidence type="ECO:0000256" key="2">
    <source>
        <dbReference type="ARBA" id="ARBA00022723"/>
    </source>
</evidence>
<keyword evidence="5" id="KW-0238">DNA-binding</keyword>
<evidence type="ECO:0000256" key="4">
    <source>
        <dbReference type="ARBA" id="ARBA00023015"/>
    </source>
</evidence>
<dbReference type="GO" id="GO:0045944">
    <property type="term" value="P:positive regulation of transcription by RNA polymerase II"/>
    <property type="evidence" value="ECO:0007669"/>
    <property type="project" value="TreeGrafter"/>
</dbReference>
<dbReference type="PROSITE" id="PS50048">
    <property type="entry name" value="ZN2_CY6_FUNGAL_2"/>
    <property type="match status" value="1"/>
</dbReference>
<dbReference type="InterPro" id="IPR051711">
    <property type="entry name" value="Stress_Response_Reg"/>
</dbReference>
<evidence type="ECO:0000256" key="8">
    <source>
        <dbReference type="SAM" id="MobiDB-lite"/>
    </source>
</evidence>
<dbReference type="Gene3D" id="4.10.240.10">
    <property type="entry name" value="Zn(2)-C6 fungal-type DNA-binding domain"/>
    <property type="match status" value="1"/>
</dbReference>
<keyword evidence="2" id="KW-0479">Metal-binding</keyword>
<organism evidence="10 11">
    <name type="scientific">Fusarium oxysporum f. sp. cubense</name>
    <dbReference type="NCBI Taxonomy" id="61366"/>
    <lineage>
        <taxon>Eukaryota</taxon>
        <taxon>Fungi</taxon>
        <taxon>Dikarya</taxon>
        <taxon>Ascomycota</taxon>
        <taxon>Pezizomycotina</taxon>
        <taxon>Sordariomycetes</taxon>
        <taxon>Hypocreomycetidae</taxon>
        <taxon>Hypocreales</taxon>
        <taxon>Nectriaceae</taxon>
        <taxon>Fusarium</taxon>
        <taxon>Fusarium oxysporum species complex</taxon>
    </lineage>
</organism>
<evidence type="ECO:0000313" key="11">
    <source>
        <dbReference type="Proteomes" id="UP000321331"/>
    </source>
</evidence>
<reference evidence="10 11" key="1">
    <citation type="submission" date="2019-07" db="EMBL/GenBank/DDBJ databases">
        <title>The First High-Quality Draft Genome Sequence of the Causal Agent of the Current Panama Disease Epidemic.</title>
        <authorList>
            <person name="Warmington R.J."/>
            <person name="Kay W."/>
            <person name="Jeffries A."/>
            <person name="Bebber D."/>
            <person name="Moore K."/>
            <person name="Studholme D.J."/>
        </authorList>
    </citation>
    <scope>NUCLEOTIDE SEQUENCE [LARGE SCALE GENOMIC DNA]</scope>
    <source>
        <strain evidence="10 11">TR4</strain>
    </source>
</reference>
<keyword evidence="4" id="KW-0805">Transcription regulation</keyword>
<dbReference type="CDD" id="cd12148">
    <property type="entry name" value="fungal_TF_MHR"/>
    <property type="match status" value="1"/>
</dbReference>
<evidence type="ECO:0000259" key="9">
    <source>
        <dbReference type="PROSITE" id="PS50048"/>
    </source>
</evidence>
<dbReference type="GO" id="GO:0005634">
    <property type="term" value="C:nucleus"/>
    <property type="evidence" value="ECO:0007669"/>
    <property type="project" value="UniProtKB-SubCell"/>
</dbReference>
<evidence type="ECO:0000256" key="7">
    <source>
        <dbReference type="ARBA" id="ARBA00023242"/>
    </source>
</evidence>
<dbReference type="InterPro" id="IPR020904">
    <property type="entry name" value="Sc_DH/Rdtase_CS"/>
</dbReference>
<keyword evidence="3" id="KW-0521">NADP</keyword>
<dbReference type="InterPro" id="IPR002347">
    <property type="entry name" value="SDR_fam"/>
</dbReference>
<dbReference type="SUPFAM" id="SSF51735">
    <property type="entry name" value="NAD(P)-binding Rossmann-fold domains"/>
    <property type="match status" value="1"/>
</dbReference>
<dbReference type="GO" id="GO:0006351">
    <property type="term" value="P:DNA-templated transcription"/>
    <property type="evidence" value="ECO:0007669"/>
    <property type="project" value="InterPro"/>
</dbReference>
<dbReference type="InterPro" id="IPR007219">
    <property type="entry name" value="XnlR_reg_dom"/>
</dbReference>
<feature type="domain" description="Zn(2)-C6 fungal-type" evidence="9">
    <location>
        <begin position="41"/>
        <end position="70"/>
    </location>
</feature>
<dbReference type="PRINTS" id="PR00081">
    <property type="entry name" value="GDHRDH"/>
</dbReference>
<dbReference type="PANTHER" id="PTHR47540">
    <property type="entry name" value="THIAMINE REPRESSIBLE GENES REGULATORY PROTEIN THI5"/>
    <property type="match status" value="1"/>
</dbReference>
<dbReference type="AlphaFoldDB" id="A0A5C6SEC2"/>
<dbReference type="GO" id="GO:0008270">
    <property type="term" value="F:zinc ion binding"/>
    <property type="evidence" value="ECO:0007669"/>
    <property type="project" value="InterPro"/>
</dbReference>
<dbReference type="SUPFAM" id="SSF57701">
    <property type="entry name" value="Zn2/Cys6 DNA-binding domain"/>
    <property type="match status" value="1"/>
</dbReference>
<dbReference type="SMART" id="SM00066">
    <property type="entry name" value="GAL4"/>
    <property type="match status" value="1"/>
</dbReference>
<dbReference type="InterPro" id="IPR036291">
    <property type="entry name" value="NAD(P)-bd_dom_sf"/>
</dbReference>
<dbReference type="FunFam" id="3.40.50.720:FF:000084">
    <property type="entry name" value="Short-chain dehydrogenase reductase"/>
    <property type="match status" value="1"/>
</dbReference>
<comment type="subcellular location">
    <subcellularLocation>
        <location evidence="1">Nucleus</location>
    </subcellularLocation>
</comment>
<keyword evidence="7" id="KW-0539">Nucleus</keyword>
<dbReference type="EMBL" id="VMNF01000015">
    <property type="protein sequence ID" value="TXB95920.1"/>
    <property type="molecule type" value="Genomic_DNA"/>
</dbReference>
<proteinExistence type="predicted"/>
<dbReference type="InterPro" id="IPR036864">
    <property type="entry name" value="Zn2-C6_fun-type_DNA-bd_sf"/>
</dbReference>
<evidence type="ECO:0000313" key="10">
    <source>
        <dbReference type="EMBL" id="TXB95920.1"/>
    </source>
</evidence>
<feature type="region of interest" description="Disordered" evidence="8">
    <location>
        <begin position="75"/>
        <end position="144"/>
    </location>
</feature>
<keyword evidence="6" id="KW-0804">Transcription</keyword>
<dbReference type="Pfam" id="PF04082">
    <property type="entry name" value="Fungal_trans"/>
    <property type="match status" value="1"/>
</dbReference>
<dbReference type="PROSITE" id="PS00061">
    <property type="entry name" value="ADH_SHORT"/>
    <property type="match status" value="1"/>
</dbReference>
<dbReference type="PANTHER" id="PTHR47540:SF3">
    <property type="entry name" value="ZN(II)2CYS6 TRANSCRIPTION FACTOR (EUROFUNG)"/>
    <property type="match status" value="1"/>
</dbReference>
<dbReference type="GO" id="GO:0000981">
    <property type="term" value="F:DNA-binding transcription factor activity, RNA polymerase II-specific"/>
    <property type="evidence" value="ECO:0007669"/>
    <property type="project" value="InterPro"/>
</dbReference>
<comment type="caution">
    <text evidence="10">The sequence shown here is derived from an EMBL/GenBank/DDBJ whole genome shotgun (WGS) entry which is preliminary data.</text>
</comment>
<feature type="region of interest" description="Disordered" evidence="8">
    <location>
        <begin position="1"/>
        <end position="20"/>
    </location>
</feature>
<dbReference type="Gene3D" id="3.40.50.720">
    <property type="entry name" value="NAD(P)-binding Rossmann-like Domain"/>
    <property type="match status" value="1"/>
</dbReference>
<dbReference type="Proteomes" id="UP000321331">
    <property type="component" value="Unassembled WGS sequence"/>
</dbReference>
<evidence type="ECO:0000256" key="1">
    <source>
        <dbReference type="ARBA" id="ARBA00004123"/>
    </source>
</evidence>
<dbReference type="PROSITE" id="PS00463">
    <property type="entry name" value="ZN2_CY6_FUNGAL_1"/>
    <property type="match status" value="1"/>
</dbReference>
<dbReference type="CDD" id="cd05233">
    <property type="entry name" value="SDR_c"/>
    <property type="match status" value="1"/>
</dbReference>
<evidence type="ECO:0000256" key="6">
    <source>
        <dbReference type="ARBA" id="ARBA00023163"/>
    </source>
</evidence>
<feature type="compositionally biased region" description="Polar residues" evidence="8">
    <location>
        <begin position="1"/>
        <end position="13"/>
    </location>
</feature>
<dbReference type="PRINTS" id="PR00080">
    <property type="entry name" value="SDRFAMILY"/>
</dbReference>
<evidence type="ECO:0000256" key="5">
    <source>
        <dbReference type="ARBA" id="ARBA00023125"/>
    </source>
</evidence>
<dbReference type="InterPro" id="IPR001138">
    <property type="entry name" value="Zn2Cys6_DnaBD"/>
</dbReference>
<evidence type="ECO:0000256" key="3">
    <source>
        <dbReference type="ARBA" id="ARBA00022857"/>
    </source>
</evidence>
<accession>A0A5C6SEC2</accession>
<dbReference type="Pfam" id="PF00172">
    <property type="entry name" value="Zn_clus"/>
    <property type="match status" value="1"/>
</dbReference>
<feature type="compositionally biased region" description="Polar residues" evidence="8">
    <location>
        <begin position="94"/>
        <end position="112"/>
    </location>
</feature>
<name>A0A5C6SEC2_FUSOC</name>
<dbReference type="CDD" id="cd00067">
    <property type="entry name" value="GAL4"/>
    <property type="match status" value="1"/>
</dbReference>
<dbReference type="GO" id="GO:0043565">
    <property type="term" value="F:sequence-specific DNA binding"/>
    <property type="evidence" value="ECO:0007669"/>
    <property type="project" value="TreeGrafter"/>
</dbReference>
<sequence>MEEISVSEQTVSSPHRDQGGFILHTLSNSARPNGRIRVTRACDRCKKRKVRCNGQQPCNVCAEARASCSFNATHTRGRRPNVRVSRPGLPPQIAPNSATRRASLNDPSSQTALEDLDQPVPGGDSLITTEPASRMSPEPTQTDLQGYYVGSSSGISFLSRIQKRFGETVSFPHGLSVFNFGDAPLPGGEAYHNSAGTAQPCLDPAFFFLLERQSTTRLVQRYFDFAVPVDRFLHRPTIERRLDEFYETKGAMYDKDTAPAERSVLFMVFAIAQEHMVTKLSQSGVDTSVRYFRAADHQLSMELGAVRLASVQARLCQCLWLLSQSRINHCWSLFGTVARLALALGLHRSRNARSDSMSRVEIECRRRTFWSAYSLDNYLSAALGRPRTFHDRDIDQKLPSCVDDDDIDNADESISSPSRPLLTFSSGPVAYAKLSRILGGILVDVYSIEPMTVTQRLTHTAKYMQELKSWRSRMSNFLDQDPAIAAQLILIYQRQRNVLNLAYWHTVILTNRPLLLNNFARLTSSRRQVEDERKAQLDESAADCLNAAMNIVGIVDMLVQSKQLFRAFWFTPYFAFSACVILYVYTIQRSREQQVVYQAYFEAAERCQQQIVDIAGEGTLTSRYCLVLEELRAEVVAQRGLAQNLTQVQSSIDARTHVNISRAHDAETMAEAGLSMDVPDLSGMGSLDDWHVSPSDSLEDITGWGQFDAMQAEYKDMRLVEICLKPVHSRITSHTSNMSLSGKVYAVTGGASGIGLATARLLSDRGNTVCIADVNTAALNQAEEYFNSRTPKAQFSVTRVDVSDRGQVESWITNIKSQFGRLDGAANIAGIIGKGHGKEPLTELEDDEWFQILNINLTGMMYCLRSELKHIEDGGSIVNMASIHATTGIANHAAYAASKHGVLGLTRVAAKENGHREVRVNAVAPGPIYTPLMQGYWDRTERPADAPFEEPIAFQRYGTAEEVANVVGFLLGPESSFVSGSCYSVDGAWI</sequence>